<feature type="coiled-coil region" evidence="1">
    <location>
        <begin position="56"/>
        <end position="122"/>
    </location>
</feature>
<comment type="function">
    <text evidence="1">Mediates coordination of peptidoglycan synthesis and outer membrane constriction during cell division.</text>
</comment>
<comment type="caution">
    <text evidence="3">The sequence shown here is derived from an EMBL/GenBank/DDBJ whole genome shotgun (WGS) entry which is preliminary data.</text>
</comment>
<name>A0ABP9QMM8_9RHOO</name>
<reference evidence="4" key="1">
    <citation type="journal article" date="2019" name="Int. J. Syst. Evol. Microbiol.">
        <title>The Global Catalogue of Microorganisms (GCM) 10K type strain sequencing project: providing services to taxonomists for standard genome sequencing and annotation.</title>
        <authorList>
            <consortium name="The Broad Institute Genomics Platform"/>
            <consortium name="The Broad Institute Genome Sequencing Center for Infectious Disease"/>
            <person name="Wu L."/>
            <person name="Ma J."/>
        </authorList>
    </citation>
    <scope>NUCLEOTIDE SEQUENCE [LARGE SCALE GENOMIC DNA]</scope>
    <source>
        <strain evidence="4">JCM 18715</strain>
    </source>
</reference>
<dbReference type="SUPFAM" id="SSF48452">
    <property type="entry name" value="TPR-like"/>
    <property type="match status" value="1"/>
</dbReference>
<dbReference type="InterPro" id="IPR032519">
    <property type="entry name" value="YbgF_tri"/>
</dbReference>
<proteinExistence type="inferred from homology"/>
<organism evidence="3 4">
    <name type="scientific">Viridibacterium curvum</name>
    <dbReference type="NCBI Taxonomy" id="1101404"/>
    <lineage>
        <taxon>Bacteria</taxon>
        <taxon>Pseudomonadati</taxon>
        <taxon>Pseudomonadota</taxon>
        <taxon>Betaproteobacteria</taxon>
        <taxon>Rhodocyclales</taxon>
        <taxon>Rhodocyclaceae</taxon>
        <taxon>Viridibacterium</taxon>
    </lineage>
</organism>
<dbReference type="RefSeq" id="WP_345532557.1">
    <property type="nucleotide sequence ID" value="NZ_BAABLD010000008.1"/>
</dbReference>
<keyword evidence="1" id="KW-0574">Periplasm</keyword>
<dbReference type="HAMAP" id="MF_02066">
    <property type="entry name" value="CpoB"/>
    <property type="match status" value="1"/>
</dbReference>
<comment type="subcellular location">
    <subcellularLocation>
        <location evidence="1">Periplasm</location>
    </subcellularLocation>
</comment>
<comment type="similarity">
    <text evidence="1">Belongs to the CpoB family.</text>
</comment>
<keyword evidence="1" id="KW-0175">Coiled coil</keyword>
<evidence type="ECO:0000313" key="4">
    <source>
        <dbReference type="Proteomes" id="UP001500547"/>
    </source>
</evidence>
<dbReference type="EMBL" id="BAABLD010000008">
    <property type="protein sequence ID" value="GAA5164256.1"/>
    <property type="molecule type" value="Genomic_DNA"/>
</dbReference>
<evidence type="ECO:0000313" key="3">
    <source>
        <dbReference type="EMBL" id="GAA5164256.1"/>
    </source>
</evidence>
<keyword evidence="1" id="KW-0131">Cell cycle</keyword>
<feature type="chain" id="PRO_5044913252" description="Cell division coordinator CpoB" evidence="1">
    <location>
        <begin position="24"/>
        <end position="257"/>
    </location>
</feature>
<sequence precursor="true">MNQSILIRSLPLLLALLALPARAGLFDDDEARKRIEQLRIDVDERTQRLEQAAKGQALLVNQIEALRAEIAKLRGQIEVNTNDIDQNQKRQKDFYVDLDTRMRKLEAAIAELNQKIAANAAAIAARPAEPVLDPANEPKDYEAAVGFLRAGKHVDAAFAFRQFIKNWPKSSFIPSAHYWAGTALVQARDFEGAVAYFDKVANNWPDDMLAPDAMLALSNCQQELGDSKTSRKTLETLVAKYPKSDAAKTAKQRLTKK</sequence>
<dbReference type="Pfam" id="PF14559">
    <property type="entry name" value="TPR_19"/>
    <property type="match status" value="1"/>
</dbReference>
<feature type="domain" description="YbgF trimerisation" evidence="2">
    <location>
        <begin position="42"/>
        <end position="108"/>
    </location>
</feature>
<accession>A0ABP9QMM8</accession>
<dbReference type="InterPro" id="IPR019734">
    <property type="entry name" value="TPR_rpt"/>
</dbReference>
<dbReference type="NCBIfam" id="TIGR02795">
    <property type="entry name" value="tol_pal_ybgF"/>
    <property type="match status" value="1"/>
</dbReference>
<dbReference type="Pfam" id="PF13174">
    <property type="entry name" value="TPR_6"/>
    <property type="match status" value="1"/>
</dbReference>
<dbReference type="Proteomes" id="UP001500547">
    <property type="component" value="Unassembled WGS sequence"/>
</dbReference>
<dbReference type="InterPro" id="IPR034706">
    <property type="entry name" value="CpoB"/>
</dbReference>
<dbReference type="InterPro" id="IPR011990">
    <property type="entry name" value="TPR-like_helical_dom_sf"/>
</dbReference>
<gene>
    <name evidence="3" type="primary">ybgF</name>
    <name evidence="1" type="synonym">cpoB</name>
    <name evidence="3" type="ORF">GCM10025770_17790</name>
</gene>
<evidence type="ECO:0000259" key="2">
    <source>
        <dbReference type="Pfam" id="PF16331"/>
    </source>
</evidence>
<dbReference type="Gene3D" id="1.20.5.110">
    <property type="match status" value="1"/>
</dbReference>
<dbReference type="Gene3D" id="1.25.40.10">
    <property type="entry name" value="Tetratricopeptide repeat domain"/>
    <property type="match status" value="1"/>
</dbReference>
<evidence type="ECO:0000256" key="1">
    <source>
        <dbReference type="HAMAP-Rule" id="MF_02066"/>
    </source>
</evidence>
<keyword evidence="4" id="KW-1185">Reference proteome</keyword>
<feature type="signal peptide" evidence="1">
    <location>
        <begin position="1"/>
        <end position="23"/>
    </location>
</feature>
<protein>
    <recommendedName>
        <fullName evidence="1">Cell division coordinator CpoB</fullName>
    </recommendedName>
</protein>
<dbReference type="InterPro" id="IPR014162">
    <property type="entry name" value="CpoB_C"/>
</dbReference>
<keyword evidence="1" id="KW-0132">Cell division</keyword>
<dbReference type="Pfam" id="PF16331">
    <property type="entry name" value="TolA_bind_tri"/>
    <property type="match status" value="1"/>
</dbReference>
<keyword evidence="1" id="KW-0732">Signal</keyword>